<organism evidence="1 2">
    <name type="scientific">Vibrio jasicida</name>
    <dbReference type="NCBI Taxonomy" id="766224"/>
    <lineage>
        <taxon>Bacteria</taxon>
        <taxon>Pseudomonadati</taxon>
        <taxon>Pseudomonadota</taxon>
        <taxon>Gammaproteobacteria</taxon>
        <taxon>Vibrionales</taxon>
        <taxon>Vibrionaceae</taxon>
        <taxon>Vibrio</taxon>
    </lineage>
</organism>
<name>A0AAU9QVB6_9VIBR</name>
<dbReference type="AlphaFoldDB" id="A0AAU9QVB6"/>
<proteinExistence type="predicted"/>
<gene>
    <name evidence="1" type="ORF">THF1A12_40422</name>
</gene>
<dbReference type="Proteomes" id="UP001295462">
    <property type="component" value="Unassembled WGS sequence"/>
</dbReference>
<accession>A0AAU9QVB6</accession>
<dbReference type="EMBL" id="CAKMUD010000094">
    <property type="protein sequence ID" value="CAH1600115.1"/>
    <property type="molecule type" value="Genomic_DNA"/>
</dbReference>
<protein>
    <submittedName>
        <fullName evidence="1">Uncharacterized protein</fullName>
    </submittedName>
</protein>
<evidence type="ECO:0000313" key="2">
    <source>
        <dbReference type="Proteomes" id="UP001295462"/>
    </source>
</evidence>
<reference evidence="1" key="1">
    <citation type="submission" date="2022-01" db="EMBL/GenBank/DDBJ databases">
        <authorList>
            <person name="Lagorce A."/>
        </authorList>
    </citation>
    <scope>NUCLEOTIDE SEQUENCE</scope>
    <source>
        <strain evidence="1">Th15_F1_A12</strain>
    </source>
</reference>
<evidence type="ECO:0000313" key="1">
    <source>
        <dbReference type="EMBL" id="CAH1600115.1"/>
    </source>
</evidence>
<comment type="caution">
    <text evidence="1">The sequence shown here is derived from an EMBL/GenBank/DDBJ whole genome shotgun (WGS) entry which is preliminary data.</text>
</comment>
<sequence length="45" mass="5063">MKYFELNKSTGIVEMNTFINSLDFLTNKRGVNESKNKVLSCCSGT</sequence>